<dbReference type="InterPro" id="IPR036249">
    <property type="entry name" value="Thioredoxin-like_sf"/>
</dbReference>
<feature type="domain" description="GST N-terminal" evidence="1">
    <location>
        <begin position="2"/>
        <end position="82"/>
    </location>
</feature>
<dbReference type="CDD" id="cd03039">
    <property type="entry name" value="GST_N_Sigma_like"/>
    <property type="match status" value="1"/>
</dbReference>
<evidence type="ECO:0000259" key="1">
    <source>
        <dbReference type="PROSITE" id="PS50404"/>
    </source>
</evidence>
<dbReference type="SUPFAM" id="SSF47616">
    <property type="entry name" value="GST C-terminal domain-like"/>
    <property type="match status" value="1"/>
</dbReference>
<dbReference type="InterPro" id="IPR004046">
    <property type="entry name" value="GST_C"/>
</dbReference>
<dbReference type="InterPro" id="IPR010987">
    <property type="entry name" value="Glutathione-S-Trfase_C-like"/>
</dbReference>
<reference evidence="3" key="1">
    <citation type="submission" date="2021-09" db="EMBL/GenBank/DDBJ databases">
        <authorList>
            <consortium name="AG Swart"/>
            <person name="Singh M."/>
            <person name="Singh A."/>
            <person name="Seah K."/>
            <person name="Emmerich C."/>
        </authorList>
    </citation>
    <scope>NUCLEOTIDE SEQUENCE</scope>
    <source>
        <strain evidence="3">ATCC30299</strain>
    </source>
</reference>
<dbReference type="AlphaFoldDB" id="A0AAU9J718"/>
<evidence type="ECO:0000313" key="4">
    <source>
        <dbReference type="Proteomes" id="UP001162131"/>
    </source>
</evidence>
<dbReference type="GO" id="GO:0004364">
    <property type="term" value="F:glutathione transferase activity"/>
    <property type="evidence" value="ECO:0007669"/>
    <property type="project" value="TreeGrafter"/>
</dbReference>
<name>A0AAU9J718_9CILI</name>
<dbReference type="Pfam" id="PF14497">
    <property type="entry name" value="GST_C_3"/>
    <property type="match status" value="1"/>
</dbReference>
<dbReference type="SUPFAM" id="SSF52833">
    <property type="entry name" value="Thioredoxin-like"/>
    <property type="match status" value="1"/>
</dbReference>
<evidence type="ECO:0000313" key="3">
    <source>
        <dbReference type="EMBL" id="CAG9321589.1"/>
    </source>
</evidence>
<dbReference type="Proteomes" id="UP001162131">
    <property type="component" value="Unassembled WGS sequence"/>
</dbReference>
<evidence type="ECO:0008006" key="5">
    <source>
        <dbReference type="Google" id="ProtNLM"/>
    </source>
</evidence>
<dbReference type="EMBL" id="CAJZBQ010000028">
    <property type="protein sequence ID" value="CAG9321589.1"/>
    <property type="molecule type" value="Genomic_DNA"/>
</dbReference>
<gene>
    <name evidence="3" type="ORF">BSTOLATCC_MIC28865</name>
</gene>
<feature type="domain" description="GST C-terminal" evidence="2">
    <location>
        <begin position="84"/>
        <end position="212"/>
    </location>
</feature>
<organism evidence="3 4">
    <name type="scientific">Blepharisma stoltei</name>
    <dbReference type="NCBI Taxonomy" id="1481888"/>
    <lineage>
        <taxon>Eukaryota</taxon>
        <taxon>Sar</taxon>
        <taxon>Alveolata</taxon>
        <taxon>Ciliophora</taxon>
        <taxon>Postciliodesmatophora</taxon>
        <taxon>Heterotrichea</taxon>
        <taxon>Heterotrichida</taxon>
        <taxon>Blepharismidae</taxon>
        <taxon>Blepharisma</taxon>
    </lineage>
</organism>
<dbReference type="Gene3D" id="1.20.1050.130">
    <property type="match status" value="1"/>
</dbReference>
<dbReference type="GO" id="GO:0006749">
    <property type="term" value="P:glutathione metabolic process"/>
    <property type="evidence" value="ECO:0007669"/>
    <property type="project" value="TreeGrafter"/>
</dbReference>
<dbReference type="InterPro" id="IPR036282">
    <property type="entry name" value="Glutathione-S-Trfase_C_sf"/>
</dbReference>
<dbReference type="PROSITE" id="PS50404">
    <property type="entry name" value="GST_NTER"/>
    <property type="match status" value="1"/>
</dbReference>
<dbReference type="PROSITE" id="PS50405">
    <property type="entry name" value="GST_CTER"/>
    <property type="match status" value="1"/>
</dbReference>
<keyword evidence="4" id="KW-1185">Reference proteome</keyword>
<dbReference type="SFLD" id="SFLDS00019">
    <property type="entry name" value="Glutathione_Transferase_(cytos"/>
    <property type="match status" value="1"/>
</dbReference>
<dbReference type="Pfam" id="PF02798">
    <property type="entry name" value="GST_N"/>
    <property type="match status" value="1"/>
</dbReference>
<dbReference type="PANTHER" id="PTHR11571">
    <property type="entry name" value="GLUTATHIONE S-TRANSFERASE"/>
    <property type="match status" value="1"/>
</dbReference>
<protein>
    <recommendedName>
        <fullName evidence="5">Glutathione S-transferase</fullName>
    </recommendedName>
</protein>
<accession>A0AAU9J718</accession>
<proteinExistence type="predicted"/>
<evidence type="ECO:0000259" key="2">
    <source>
        <dbReference type="PROSITE" id="PS50405"/>
    </source>
</evidence>
<sequence length="212" mass="25383">MSEVTLHYFGLYAKAEVTRMILHYTNTPFNDRIYSDDDTWLQYKKSGLFEFEQLPMLEIDGLRLVQSLSIERYLCQKFGYYPSDPYEIHLTESLQNIWQDFIQHKVEWTWIKKDLEGWDNWCDNELPRIIQSIEARYINNGCNGHFVGNSTTLGDFCTFRSLYDHFMISPWSEKMMPFLRNHAPKLLEFAENFLNSSLSLKNYLANRPERRF</sequence>
<dbReference type="InterPro" id="IPR050213">
    <property type="entry name" value="GST_superfamily"/>
</dbReference>
<dbReference type="InterPro" id="IPR004045">
    <property type="entry name" value="Glutathione_S-Trfase_N"/>
</dbReference>
<comment type="caution">
    <text evidence="3">The sequence shown here is derived from an EMBL/GenBank/DDBJ whole genome shotgun (WGS) entry which is preliminary data.</text>
</comment>
<dbReference type="InterPro" id="IPR040079">
    <property type="entry name" value="Glutathione_S-Trfase"/>
</dbReference>
<dbReference type="PANTHER" id="PTHR11571:SF150">
    <property type="entry name" value="GLUTATHIONE S-TRANSFERASE"/>
    <property type="match status" value="1"/>
</dbReference>